<organism evidence="3">
    <name type="scientific">Guillardia theta</name>
    <name type="common">Cryptophyte</name>
    <name type="synonym">Cryptomonas phi</name>
    <dbReference type="NCBI Taxonomy" id="55529"/>
    <lineage>
        <taxon>Eukaryota</taxon>
        <taxon>Cryptophyceae</taxon>
        <taxon>Pyrenomonadales</taxon>
        <taxon>Geminigeraceae</taxon>
        <taxon>Guillardia</taxon>
    </lineage>
</organism>
<dbReference type="Pfam" id="PF09816">
    <property type="entry name" value="EAF"/>
    <property type="match status" value="1"/>
</dbReference>
<dbReference type="EMBL" id="HBKN01017560">
    <property type="protein sequence ID" value="CAE2296761.1"/>
    <property type="molecule type" value="Transcribed_RNA"/>
</dbReference>
<gene>
    <name evidence="3" type="ORF">GTHE00462_LOCUS13842</name>
</gene>
<dbReference type="AlphaFoldDB" id="A0A7S4KJ70"/>
<feature type="compositionally biased region" description="Acidic residues" evidence="1">
    <location>
        <begin position="181"/>
        <end position="190"/>
    </location>
</feature>
<feature type="compositionally biased region" description="Acidic residues" evidence="1">
    <location>
        <begin position="237"/>
        <end position="250"/>
    </location>
</feature>
<evidence type="ECO:0000259" key="2">
    <source>
        <dbReference type="Pfam" id="PF09816"/>
    </source>
</evidence>
<protein>
    <recommendedName>
        <fullName evidence="2">Transcription elongation factor Eaf N-terminal domain-containing protein</fullName>
    </recommendedName>
</protein>
<feature type="domain" description="Transcription elongation factor Eaf N-terminal" evidence="2">
    <location>
        <begin position="8"/>
        <end position="123"/>
    </location>
</feature>
<name>A0A7S4KJ70_GUITH</name>
<dbReference type="InterPro" id="IPR019194">
    <property type="entry name" value="Tscrpt_elong_fac_Eaf_N"/>
</dbReference>
<feature type="compositionally biased region" description="Gly residues" evidence="1">
    <location>
        <begin position="195"/>
        <end position="223"/>
    </location>
</feature>
<evidence type="ECO:0000313" key="3">
    <source>
        <dbReference type="EMBL" id="CAE2296761.1"/>
    </source>
</evidence>
<proteinExistence type="predicted"/>
<reference evidence="3" key="1">
    <citation type="submission" date="2021-01" db="EMBL/GenBank/DDBJ databases">
        <authorList>
            <person name="Corre E."/>
            <person name="Pelletier E."/>
            <person name="Niang G."/>
            <person name="Scheremetjew M."/>
            <person name="Finn R."/>
            <person name="Kale V."/>
            <person name="Holt S."/>
            <person name="Cochrane G."/>
            <person name="Meng A."/>
            <person name="Brown T."/>
            <person name="Cohen L."/>
        </authorList>
    </citation>
    <scope>NUCLEOTIDE SEQUENCE</scope>
    <source>
        <strain evidence="3">CCMP 2712</strain>
    </source>
</reference>
<accession>A0A7S4KJ70</accession>
<evidence type="ECO:0000256" key="1">
    <source>
        <dbReference type="SAM" id="MobiDB-lite"/>
    </source>
</evidence>
<sequence length="250" mass="26718">MAEEFTNFKLKIGSTIRKTGKRDAGAEQYETLLFTFRPDSIKDQSGVLWRGSANPSDKKKEGNKVYVSFENQDVAADGKTSSGHYFEGNMVAAKDDCILIVDESTGEAVLEKISGSTRLTKLSKVSLPTSKPAPLPDSLKRMFSHVDQSEPADERPSKAPYQQYYNQNNDEASSSDSSSDSSDDDDDEPETAPRQGGGKGLMGSGGGKGTMSGGKGTMSGGKGLMKPPEPQSSESNSDSDSDSDEDSDPE</sequence>
<feature type="region of interest" description="Disordered" evidence="1">
    <location>
        <begin position="125"/>
        <end position="250"/>
    </location>
</feature>
<feature type="compositionally biased region" description="Polar residues" evidence="1">
    <location>
        <begin position="163"/>
        <end position="172"/>
    </location>
</feature>